<comment type="similarity">
    <text evidence="1 8 9">Belongs to the universal ribosomal protein uL24 family.</text>
</comment>
<dbReference type="GO" id="GO:0006412">
    <property type="term" value="P:translation"/>
    <property type="evidence" value="ECO:0007669"/>
    <property type="project" value="UniProtKB-UniRule"/>
</dbReference>
<dbReference type="AlphaFoldDB" id="A0A1Y5SIA1"/>
<keyword evidence="12" id="KW-1185">Reference proteome</keyword>
<dbReference type="PANTHER" id="PTHR12903">
    <property type="entry name" value="MITOCHONDRIAL RIBOSOMAL PROTEIN L24"/>
    <property type="match status" value="1"/>
</dbReference>
<dbReference type="NCBIfam" id="TIGR01079">
    <property type="entry name" value="rplX_bact"/>
    <property type="match status" value="1"/>
</dbReference>
<evidence type="ECO:0000313" key="12">
    <source>
        <dbReference type="Proteomes" id="UP000193200"/>
    </source>
</evidence>
<keyword evidence="5 8" id="KW-0687">Ribonucleoprotein</keyword>
<dbReference type="GO" id="GO:0005840">
    <property type="term" value="C:ribosome"/>
    <property type="evidence" value="ECO:0007669"/>
    <property type="project" value="UniProtKB-KW"/>
</dbReference>
<evidence type="ECO:0000313" key="11">
    <source>
        <dbReference type="EMBL" id="SLN40282.1"/>
    </source>
</evidence>
<dbReference type="Pfam" id="PF17136">
    <property type="entry name" value="ribosomal_L24"/>
    <property type="match status" value="1"/>
</dbReference>
<dbReference type="OrthoDB" id="9807419at2"/>
<dbReference type="SUPFAM" id="SSF50104">
    <property type="entry name" value="Translation proteins SH3-like domain"/>
    <property type="match status" value="1"/>
</dbReference>
<evidence type="ECO:0000256" key="6">
    <source>
        <dbReference type="ARBA" id="ARBA00035206"/>
    </source>
</evidence>
<organism evidence="11 12">
    <name type="scientific">Oceanibacterium hippocampi</name>
    <dbReference type="NCBI Taxonomy" id="745714"/>
    <lineage>
        <taxon>Bacteria</taxon>
        <taxon>Pseudomonadati</taxon>
        <taxon>Pseudomonadota</taxon>
        <taxon>Alphaproteobacteria</taxon>
        <taxon>Sneathiellales</taxon>
        <taxon>Sneathiellaceae</taxon>
        <taxon>Oceanibacterium</taxon>
    </lineage>
</organism>
<dbReference type="CDD" id="cd06089">
    <property type="entry name" value="KOW_RPL26"/>
    <property type="match status" value="1"/>
</dbReference>
<sequence>MAEKFKIKKGDKVVVLTGKDKGRSGEVLRMLRAEHRALVQGVNMVKRHTRPSSGNQGGIIEKEAPIHISNLALADPKDGKPSRVGFRTLEDGRKVRFAKRSGEVIDL</sequence>
<dbReference type="EMBL" id="FWFR01000001">
    <property type="protein sequence ID" value="SLN40282.1"/>
    <property type="molecule type" value="Genomic_DNA"/>
</dbReference>
<dbReference type="InterPro" id="IPR014722">
    <property type="entry name" value="Rib_uL2_dom2"/>
</dbReference>
<dbReference type="InterPro" id="IPR005824">
    <property type="entry name" value="KOW"/>
</dbReference>
<evidence type="ECO:0000256" key="5">
    <source>
        <dbReference type="ARBA" id="ARBA00023274"/>
    </source>
</evidence>
<feature type="domain" description="KOW" evidence="10">
    <location>
        <begin position="6"/>
        <end position="33"/>
    </location>
</feature>
<evidence type="ECO:0000256" key="1">
    <source>
        <dbReference type="ARBA" id="ARBA00010618"/>
    </source>
</evidence>
<dbReference type="InterPro" id="IPR041988">
    <property type="entry name" value="Ribosomal_uL24_KOW"/>
</dbReference>
<evidence type="ECO:0000256" key="2">
    <source>
        <dbReference type="ARBA" id="ARBA00022730"/>
    </source>
</evidence>
<evidence type="ECO:0000256" key="4">
    <source>
        <dbReference type="ARBA" id="ARBA00022980"/>
    </source>
</evidence>
<evidence type="ECO:0000259" key="10">
    <source>
        <dbReference type="SMART" id="SM00739"/>
    </source>
</evidence>
<evidence type="ECO:0000256" key="9">
    <source>
        <dbReference type="RuleBase" id="RU003477"/>
    </source>
</evidence>
<dbReference type="GO" id="GO:1990904">
    <property type="term" value="C:ribonucleoprotein complex"/>
    <property type="evidence" value="ECO:0007669"/>
    <property type="project" value="UniProtKB-KW"/>
</dbReference>
<keyword evidence="3 8" id="KW-0694">RNA-binding</keyword>
<proteinExistence type="inferred from homology"/>
<gene>
    <name evidence="8 11" type="primary">rplX</name>
    <name evidence="11" type="ORF">OCH7691_01696</name>
</gene>
<name>A0A1Y5SIA1_9PROT</name>
<protein>
    <recommendedName>
        <fullName evidence="6 8">Large ribosomal subunit protein uL24</fullName>
    </recommendedName>
</protein>
<dbReference type="InterPro" id="IPR008991">
    <property type="entry name" value="Translation_prot_SH3-like_sf"/>
</dbReference>
<comment type="function">
    <text evidence="8">One of two assembly initiator proteins, it binds directly to the 5'-end of the 23S rRNA, where it nucleates assembly of the 50S subunit.</text>
</comment>
<dbReference type="Pfam" id="PF00467">
    <property type="entry name" value="KOW"/>
    <property type="match status" value="1"/>
</dbReference>
<dbReference type="GO" id="GO:0019843">
    <property type="term" value="F:rRNA binding"/>
    <property type="evidence" value="ECO:0007669"/>
    <property type="project" value="UniProtKB-UniRule"/>
</dbReference>
<dbReference type="RefSeq" id="WP_085882896.1">
    <property type="nucleotide sequence ID" value="NZ_FWFR01000001.1"/>
</dbReference>
<reference evidence="11 12" key="1">
    <citation type="submission" date="2017-03" db="EMBL/GenBank/DDBJ databases">
        <authorList>
            <person name="Afonso C.L."/>
            <person name="Miller P.J."/>
            <person name="Scott M.A."/>
            <person name="Spackman E."/>
            <person name="Goraichik I."/>
            <person name="Dimitrov K.M."/>
            <person name="Suarez D.L."/>
            <person name="Swayne D.E."/>
        </authorList>
    </citation>
    <scope>NUCLEOTIDE SEQUENCE [LARGE SCALE GENOMIC DNA]</scope>
    <source>
        <strain evidence="11 12">CECT 7691</strain>
    </source>
</reference>
<evidence type="ECO:0000256" key="3">
    <source>
        <dbReference type="ARBA" id="ARBA00022884"/>
    </source>
</evidence>
<dbReference type="FunCoup" id="A0A1Y5SIA1">
    <property type="interactions" value="639"/>
</dbReference>
<comment type="subunit">
    <text evidence="8">Part of the 50S ribosomal subunit.</text>
</comment>
<keyword evidence="2 8" id="KW-0699">rRNA-binding</keyword>
<dbReference type="InParanoid" id="A0A1Y5SIA1"/>
<keyword evidence="4 8" id="KW-0689">Ribosomal protein</keyword>
<dbReference type="HAMAP" id="MF_01326_B">
    <property type="entry name" value="Ribosomal_uL24_B"/>
    <property type="match status" value="1"/>
</dbReference>
<comment type="function">
    <text evidence="7 8">One of the proteins that surrounds the polypeptide exit tunnel on the outside of the subunit.</text>
</comment>
<dbReference type="Proteomes" id="UP000193200">
    <property type="component" value="Unassembled WGS sequence"/>
</dbReference>
<dbReference type="GO" id="GO:0003735">
    <property type="term" value="F:structural constituent of ribosome"/>
    <property type="evidence" value="ECO:0007669"/>
    <property type="project" value="InterPro"/>
</dbReference>
<evidence type="ECO:0000256" key="8">
    <source>
        <dbReference type="HAMAP-Rule" id="MF_01326"/>
    </source>
</evidence>
<dbReference type="PROSITE" id="PS01108">
    <property type="entry name" value="RIBOSOMAL_L24"/>
    <property type="match status" value="1"/>
</dbReference>
<accession>A0A1Y5SIA1</accession>
<dbReference type="InterPro" id="IPR003256">
    <property type="entry name" value="Ribosomal_uL24"/>
</dbReference>
<evidence type="ECO:0000256" key="7">
    <source>
        <dbReference type="ARBA" id="ARBA00058688"/>
    </source>
</evidence>
<dbReference type="FunFam" id="2.30.30.30:FF:000004">
    <property type="entry name" value="50S ribosomal protein L24"/>
    <property type="match status" value="1"/>
</dbReference>
<dbReference type="InterPro" id="IPR005825">
    <property type="entry name" value="Ribosomal_uL24_CS"/>
</dbReference>
<dbReference type="Gene3D" id="2.30.30.30">
    <property type="match status" value="1"/>
</dbReference>
<dbReference type="SMART" id="SM00739">
    <property type="entry name" value="KOW"/>
    <property type="match status" value="1"/>
</dbReference>
<dbReference type="InterPro" id="IPR057264">
    <property type="entry name" value="Ribosomal_uL24_C"/>
</dbReference>